<evidence type="ECO:0000256" key="1">
    <source>
        <dbReference type="ARBA" id="ARBA00022612"/>
    </source>
</evidence>
<dbReference type="PANTHER" id="PTHR41328">
    <property type="entry name" value="TERMINASE SMALL SUBUNIT-RELATED"/>
    <property type="match status" value="1"/>
</dbReference>
<keyword evidence="3" id="KW-0175">Coiled coil</keyword>
<evidence type="ECO:0000313" key="4">
    <source>
        <dbReference type="EMBL" id="MBC1459061.1"/>
    </source>
</evidence>
<dbReference type="AlphaFoldDB" id="A0A841YYT1"/>
<feature type="coiled-coil region" evidence="3">
    <location>
        <begin position="201"/>
        <end position="235"/>
    </location>
</feature>
<dbReference type="InterPro" id="IPR052404">
    <property type="entry name" value="SPP1-like_terminase"/>
</dbReference>
<evidence type="ECO:0000256" key="2">
    <source>
        <dbReference type="ARBA" id="ARBA00023219"/>
    </source>
</evidence>
<dbReference type="RefSeq" id="WP_185390205.1">
    <property type="nucleotide sequence ID" value="NZ_JAARQN010000019.1"/>
</dbReference>
<dbReference type="Pfam" id="PF03592">
    <property type="entry name" value="Terminase_2"/>
    <property type="match status" value="1"/>
</dbReference>
<dbReference type="GO" id="GO:0051276">
    <property type="term" value="P:chromosome organization"/>
    <property type="evidence" value="ECO:0007669"/>
    <property type="project" value="InterPro"/>
</dbReference>
<evidence type="ECO:0000256" key="3">
    <source>
        <dbReference type="SAM" id="Coils"/>
    </source>
</evidence>
<accession>A0A841YYT1</accession>
<name>A0A841YYT1_9LIST</name>
<evidence type="ECO:0000313" key="5">
    <source>
        <dbReference type="Proteomes" id="UP000569903"/>
    </source>
</evidence>
<protein>
    <submittedName>
        <fullName evidence="4">Terminase small subunit</fullName>
    </submittedName>
</protein>
<dbReference type="EMBL" id="JAARQN010000019">
    <property type="protein sequence ID" value="MBC1459061.1"/>
    <property type="molecule type" value="Genomic_DNA"/>
</dbReference>
<dbReference type="InterPro" id="IPR038713">
    <property type="entry name" value="Terminase_Gp1_N_sf"/>
</dbReference>
<keyword evidence="2" id="KW-0231">Viral genome packaging</keyword>
<sequence>MTKTEKKYRVFALAYVSNGFNATEAAKTAGYSEKTAESQASRLLKNVKVLEFIDEEMKTVSQRMRDDAKKVYKLLWSRILDCGIKLAESNEAKKGLTALNAEMASLRLKDVPLAEHVDNLDDELEGMMFQTTKEAQARREEIEYEMTEYNDSRRAIKAKMKYVEALMSNFYLNYLSNVEYEKYARLQSDLLQDMFDRSGYKDISSLNNRRLEAQVNKAESEAAIFENRANKITQNQSALIRIDDLIDLGAGLGVKEEKDPESEDDADDVV</sequence>
<keyword evidence="1" id="KW-1188">Viral release from host cell</keyword>
<dbReference type="PANTHER" id="PTHR41328:SF2">
    <property type="entry name" value="TERMINASE SMALL SUBUNIT"/>
    <property type="match status" value="1"/>
</dbReference>
<dbReference type="Proteomes" id="UP000569903">
    <property type="component" value="Unassembled WGS sequence"/>
</dbReference>
<organism evidence="4 5">
    <name type="scientific">Listeria newyorkensis</name>
    <dbReference type="NCBI Taxonomy" id="1497681"/>
    <lineage>
        <taxon>Bacteria</taxon>
        <taxon>Bacillati</taxon>
        <taxon>Bacillota</taxon>
        <taxon>Bacilli</taxon>
        <taxon>Bacillales</taxon>
        <taxon>Listeriaceae</taxon>
        <taxon>Listeria</taxon>
    </lineage>
</organism>
<reference evidence="4 5" key="1">
    <citation type="submission" date="2020-03" db="EMBL/GenBank/DDBJ databases">
        <title>Soil Listeria distribution.</title>
        <authorList>
            <person name="Liao J."/>
            <person name="Wiedmann M."/>
        </authorList>
    </citation>
    <scope>NUCLEOTIDE SEQUENCE [LARGE SCALE GENOMIC DNA]</scope>
    <source>
        <strain evidence="4 5">FSL L7-1614</strain>
    </source>
</reference>
<dbReference type="InterPro" id="IPR005335">
    <property type="entry name" value="Terminase_ssu"/>
</dbReference>
<dbReference type="Gene3D" id="1.10.10.1400">
    <property type="entry name" value="Terminase, small subunit, N-terminal DNA-binding domain, HTH motif"/>
    <property type="match status" value="1"/>
</dbReference>
<proteinExistence type="predicted"/>
<gene>
    <name evidence="4" type="ORF">HB850_14975</name>
</gene>
<comment type="caution">
    <text evidence="4">The sequence shown here is derived from an EMBL/GenBank/DDBJ whole genome shotgun (WGS) entry which is preliminary data.</text>
</comment>